<feature type="repeat" description="ANK" evidence="3">
    <location>
        <begin position="548"/>
        <end position="580"/>
    </location>
</feature>
<dbReference type="PANTHER" id="PTHR23206">
    <property type="entry name" value="MASK PROTEIN"/>
    <property type="match status" value="1"/>
</dbReference>
<evidence type="ECO:0000313" key="4">
    <source>
        <dbReference type="EMBL" id="PVV01741.1"/>
    </source>
</evidence>
<dbReference type="STRING" id="133381.A0A2T9ZAX8"/>
<organism evidence="4 5">
    <name type="scientific">Smittium megazygosporum</name>
    <dbReference type="NCBI Taxonomy" id="133381"/>
    <lineage>
        <taxon>Eukaryota</taxon>
        <taxon>Fungi</taxon>
        <taxon>Fungi incertae sedis</taxon>
        <taxon>Zoopagomycota</taxon>
        <taxon>Kickxellomycotina</taxon>
        <taxon>Harpellomycetes</taxon>
        <taxon>Harpellales</taxon>
        <taxon>Legeriomycetaceae</taxon>
        <taxon>Smittium</taxon>
    </lineage>
</organism>
<dbReference type="AlphaFoldDB" id="A0A2T9ZAX8"/>
<keyword evidence="2 3" id="KW-0040">ANK repeat</keyword>
<dbReference type="Gene3D" id="1.25.40.20">
    <property type="entry name" value="Ankyrin repeat-containing domain"/>
    <property type="match status" value="5"/>
</dbReference>
<proteinExistence type="predicted"/>
<dbReference type="SMART" id="SM00248">
    <property type="entry name" value="ANK"/>
    <property type="match status" value="13"/>
</dbReference>
<protein>
    <recommendedName>
        <fullName evidence="6">F-box domain-containing protein</fullName>
    </recommendedName>
</protein>
<feature type="repeat" description="ANK" evidence="3">
    <location>
        <begin position="638"/>
        <end position="670"/>
    </location>
</feature>
<feature type="repeat" description="ANK" evidence="3">
    <location>
        <begin position="757"/>
        <end position="789"/>
    </location>
</feature>
<feature type="repeat" description="ANK" evidence="3">
    <location>
        <begin position="787"/>
        <end position="819"/>
    </location>
</feature>
<evidence type="ECO:0000256" key="3">
    <source>
        <dbReference type="PROSITE-ProRule" id="PRU00023"/>
    </source>
</evidence>
<dbReference type="EMBL" id="MBFS01000835">
    <property type="protein sequence ID" value="PVV01741.1"/>
    <property type="molecule type" value="Genomic_DNA"/>
</dbReference>
<feature type="repeat" description="ANK" evidence="3">
    <location>
        <begin position="518"/>
        <end position="550"/>
    </location>
</feature>
<dbReference type="InterPro" id="IPR051631">
    <property type="entry name" value="Ankyrin-KH/SAM_domain"/>
</dbReference>
<keyword evidence="5" id="KW-1185">Reference proteome</keyword>
<feature type="repeat" description="ANK" evidence="3">
    <location>
        <begin position="280"/>
        <end position="312"/>
    </location>
</feature>
<gene>
    <name evidence="4" type="ORF">BB560_003830</name>
</gene>
<dbReference type="SUPFAM" id="SSF48403">
    <property type="entry name" value="Ankyrin repeat"/>
    <property type="match status" value="3"/>
</dbReference>
<feature type="repeat" description="ANK" evidence="3">
    <location>
        <begin position="668"/>
        <end position="700"/>
    </location>
</feature>
<reference evidence="4 5" key="1">
    <citation type="journal article" date="2018" name="MBio">
        <title>Comparative Genomics Reveals the Core Gene Toolbox for the Fungus-Insect Symbiosis.</title>
        <authorList>
            <person name="Wang Y."/>
            <person name="Stata M."/>
            <person name="Wang W."/>
            <person name="Stajich J.E."/>
            <person name="White M.M."/>
            <person name="Moncalvo J.M."/>
        </authorList>
    </citation>
    <scope>NUCLEOTIDE SEQUENCE [LARGE SCALE GENOMIC DNA]</scope>
    <source>
        <strain evidence="4 5">SC-DP-2</strain>
    </source>
</reference>
<dbReference type="PROSITE" id="PS50088">
    <property type="entry name" value="ANK_REPEAT"/>
    <property type="match status" value="9"/>
</dbReference>
<accession>A0A2T9ZAX8</accession>
<dbReference type="InterPro" id="IPR002110">
    <property type="entry name" value="Ankyrin_rpt"/>
</dbReference>
<evidence type="ECO:0000256" key="2">
    <source>
        <dbReference type="ARBA" id="ARBA00023043"/>
    </source>
</evidence>
<dbReference type="Pfam" id="PF12796">
    <property type="entry name" value="Ank_2"/>
    <property type="match status" value="5"/>
</dbReference>
<keyword evidence="1" id="KW-0677">Repeat</keyword>
<name>A0A2T9ZAX8_9FUNG</name>
<sequence length="842" mass="95396">MLLQLPEQLIVRIFAYSQNNEFRFANKSIFKSTNSLENNGEYLLARFGENDIFKANQDGLLNKKFLNERNVLNVLNLALFDNNTYNNILYHSLKNNWLKVVNKLIHSFRFGSEMVDIRSYFGRIDGDGIFLERIVDVNGGNGRNILATIDNKSFEIFLVLLKAHKLAEHIKQKTKARINLKMHEKVDASCLQEEHIDILFESKQIDCIELLVCKSENLELMDSILVKGVLNGATDVVKEVLDRITITNETGSHLLKIASKNGDLEIVRLLTDSGVDIHTEDDWALRWASYKGHFELVKYLVENGADIHAENDCALRWASTGGYLDIVKLLVENGANVQADDNRAFRNALRHGKIETMEYLLNNGSDTSLDFDQEIKFALGGGRSELIDYAFKCVISYKERNYDQTKQPTRDREYNFARRLVDYYFNLNNMEYILRSAFDSNDFKEVKYIIENVVKDKSKDKLGFELCTKEGSLDMCQYFIERDLSINTLNERVKIACNHGNLDVLKLLFRFGANIEDNKSIALSTACNRGHFEIVEYLLDSGIDIHADNEIALMSASKAGNVQMIKLLIENGVSLNENGERALVCTIENNKSDAAKFLFEQGVKLEADKESLLVKASNGYHSDLVRILIELGADIHCESDIALRKAIEHQNLKLVEYLVQKGADLQSNNNIALKIALAREEIAIVKFLVENGADVNAKCGNMPFLDPLAPKIKLAEIANQNVYTPLDSFCYYCGSKYYIIKQYSYYSDKNLISIDLTSNTPLCIASICRNKEIIEYLIQNGADVHANNDRALMWAKFGNDKDVISCLLRNGANVNADTDLVTVSKLKVKSGVLYDLFIENPT</sequence>
<dbReference type="InterPro" id="IPR036770">
    <property type="entry name" value="Ankyrin_rpt-contain_sf"/>
</dbReference>
<dbReference type="Proteomes" id="UP000245609">
    <property type="component" value="Unassembled WGS sequence"/>
</dbReference>
<dbReference type="GO" id="GO:0005737">
    <property type="term" value="C:cytoplasm"/>
    <property type="evidence" value="ECO:0007669"/>
    <property type="project" value="TreeGrafter"/>
</dbReference>
<evidence type="ECO:0000313" key="5">
    <source>
        <dbReference type="Proteomes" id="UP000245609"/>
    </source>
</evidence>
<dbReference type="PANTHER" id="PTHR23206:SF8">
    <property type="entry name" value="ANKYRIN REPEAT AND KH DOMAIN-CONTAINING 1"/>
    <property type="match status" value="1"/>
</dbReference>
<feature type="repeat" description="ANK" evidence="3">
    <location>
        <begin position="250"/>
        <end position="282"/>
    </location>
</feature>
<dbReference type="SUPFAM" id="SSF140860">
    <property type="entry name" value="Pseudo ankyrin repeat-like"/>
    <property type="match status" value="1"/>
</dbReference>
<comment type="caution">
    <text evidence="4">The sequence shown here is derived from an EMBL/GenBank/DDBJ whole genome shotgun (WGS) entry which is preliminary data.</text>
</comment>
<evidence type="ECO:0008006" key="6">
    <source>
        <dbReference type="Google" id="ProtNLM"/>
    </source>
</evidence>
<dbReference type="PROSITE" id="PS50297">
    <property type="entry name" value="ANK_REP_REGION"/>
    <property type="match status" value="7"/>
</dbReference>
<evidence type="ECO:0000256" key="1">
    <source>
        <dbReference type="ARBA" id="ARBA00022737"/>
    </source>
</evidence>
<feature type="repeat" description="ANK" evidence="3">
    <location>
        <begin position="310"/>
        <end position="342"/>
    </location>
</feature>
<dbReference type="OrthoDB" id="194358at2759"/>